<comment type="function">
    <text evidence="5">Involved in formation and maintenance of cell shape.</text>
</comment>
<name>A0A426QKT5_9GAMM</name>
<feature type="compositionally biased region" description="Acidic residues" evidence="7">
    <location>
        <begin position="294"/>
        <end position="305"/>
    </location>
</feature>
<protein>
    <recommendedName>
        <fullName evidence="2 5">Cell shape-determining protein MreC</fullName>
    </recommendedName>
    <alternativeName>
        <fullName evidence="4 5">Cell shape protein MreC</fullName>
    </alternativeName>
</protein>
<dbReference type="AlphaFoldDB" id="A0A426QKT5"/>
<evidence type="ECO:0000259" key="8">
    <source>
        <dbReference type="Pfam" id="PF04085"/>
    </source>
</evidence>
<dbReference type="Gene3D" id="2.40.10.350">
    <property type="entry name" value="Rod shape-determining protein MreC, domain 2"/>
    <property type="match status" value="1"/>
</dbReference>
<dbReference type="Gene3D" id="2.40.10.340">
    <property type="entry name" value="Rod shape-determining protein MreC, domain 1"/>
    <property type="match status" value="1"/>
</dbReference>
<dbReference type="Proteomes" id="UP000287798">
    <property type="component" value="Unassembled WGS sequence"/>
</dbReference>
<dbReference type="EMBL" id="QZMU01000001">
    <property type="protein sequence ID" value="RRQ22369.1"/>
    <property type="molecule type" value="Genomic_DNA"/>
</dbReference>
<reference evidence="9 10" key="1">
    <citation type="journal article" date="2010" name="Int. J. Syst. Evol. Microbiol.">
        <title>Thiohalobacter thiocyanaticus gen. nov., sp. nov., a moderately halophilic, sulfur-oxidizing gammaproteobacterium from hypersaline lakes, that utilizes thiocyanate.</title>
        <authorList>
            <person name="Sorokin D.Y."/>
            <person name="Kovaleva O.L."/>
            <person name="Tourova T.P."/>
            <person name="Muyzer G."/>
        </authorList>
    </citation>
    <scope>NUCLEOTIDE SEQUENCE [LARGE SCALE GENOMIC DNA]</scope>
    <source>
        <strain evidence="9 10">Hrh1</strain>
    </source>
</reference>
<gene>
    <name evidence="9" type="primary">mreC</name>
    <name evidence="9" type="ORF">D6C00_10675</name>
</gene>
<dbReference type="GO" id="GO:0005886">
    <property type="term" value="C:plasma membrane"/>
    <property type="evidence" value="ECO:0007669"/>
    <property type="project" value="TreeGrafter"/>
</dbReference>
<dbReference type="NCBIfam" id="TIGR00219">
    <property type="entry name" value="mreC"/>
    <property type="match status" value="1"/>
</dbReference>
<dbReference type="PANTHER" id="PTHR34138">
    <property type="entry name" value="CELL SHAPE-DETERMINING PROTEIN MREC"/>
    <property type="match status" value="1"/>
</dbReference>
<feature type="region of interest" description="Disordered" evidence="7">
    <location>
        <begin position="288"/>
        <end position="315"/>
    </location>
</feature>
<dbReference type="InterPro" id="IPR042177">
    <property type="entry name" value="Cell/Rod_1"/>
</dbReference>
<proteinExistence type="inferred from homology"/>
<dbReference type="InterPro" id="IPR042175">
    <property type="entry name" value="Cell/Rod_MreC_2"/>
</dbReference>
<keyword evidence="3 5" id="KW-0133">Cell shape</keyword>
<sequence>MSAGPTPGHAEHGTIKLIFTQGPSLTARLVVFAFASILLMTLDQRQQHLDSLRSALSVVVYPIQWLVDLPAASQDWFQETLSSRRTLQEENARLRTEQLILKAELQKLEALESENLRLRELLDSSFKVRERVLIAEIMAVDLDPYRHQILLNKGSSDDLYTGQPLVDANGVMGQVIQAGPFSATAMLITDPAHAVPVQVNRNGLRSIALGTGSLTSLSLPYLPNNADIETGDLLITSGLGGRFPPGYPVAEVETVIRDPGESFAQVFARPLAELNRSREVLLVWSQGQARIDSPEEETAGDEDPAAAEPSGEAAP</sequence>
<feature type="domain" description="Rod shape-determining protein MreC beta-barrel core" evidence="8">
    <location>
        <begin position="137"/>
        <end position="284"/>
    </location>
</feature>
<comment type="similarity">
    <text evidence="1 5">Belongs to the MreC family.</text>
</comment>
<evidence type="ECO:0000256" key="2">
    <source>
        <dbReference type="ARBA" id="ARBA00013855"/>
    </source>
</evidence>
<organism evidence="9 10">
    <name type="scientific">Thiohalobacter thiocyanaticus</name>
    <dbReference type="NCBI Taxonomy" id="585455"/>
    <lineage>
        <taxon>Bacteria</taxon>
        <taxon>Pseudomonadati</taxon>
        <taxon>Pseudomonadota</taxon>
        <taxon>Gammaproteobacteria</taxon>
        <taxon>Thiohalobacterales</taxon>
        <taxon>Thiohalobacteraceae</taxon>
        <taxon>Thiohalobacter</taxon>
    </lineage>
</organism>
<evidence type="ECO:0000313" key="9">
    <source>
        <dbReference type="EMBL" id="RRQ22369.1"/>
    </source>
</evidence>
<evidence type="ECO:0000256" key="3">
    <source>
        <dbReference type="ARBA" id="ARBA00022960"/>
    </source>
</evidence>
<comment type="caution">
    <text evidence="9">The sequence shown here is derived from an EMBL/GenBank/DDBJ whole genome shotgun (WGS) entry which is preliminary data.</text>
</comment>
<dbReference type="PANTHER" id="PTHR34138:SF1">
    <property type="entry name" value="CELL SHAPE-DETERMINING PROTEIN MREC"/>
    <property type="match status" value="1"/>
</dbReference>
<dbReference type="OrthoDB" id="9808025at2"/>
<evidence type="ECO:0000256" key="1">
    <source>
        <dbReference type="ARBA" id="ARBA00009369"/>
    </source>
</evidence>
<dbReference type="InterPro" id="IPR055342">
    <property type="entry name" value="MreC_beta-barrel_core"/>
</dbReference>
<evidence type="ECO:0000256" key="5">
    <source>
        <dbReference type="PIRNR" id="PIRNR038471"/>
    </source>
</evidence>
<feature type="compositionally biased region" description="Low complexity" evidence="7">
    <location>
        <begin position="306"/>
        <end position="315"/>
    </location>
</feature>
<dbReference type="PIRSF" id="PIRSF038471">
    <property type="entry name" value="MreC"/>
    <property type="match status" value="1"/>
</dbReference>
<evidence type="ECO:0000256" key="4">
    <source>
        <dbReference type="ARBA" id="ARBA00032089"/>
    </source>
</evidence>
<feature type="coiled-coil region" evidence="6">
    <location>
        <begin position="84"/>
        <end position="121"/>
    </location>
</feature>
<evidence type="ECO:0000313" key="10">
    <source>
        <dbReference type="Proteomes" id="UP000287798"/>
    </source>
</evidence>
<dbReference type="Pfam" id="PF04085">
    <property type="entry name" value="MreC"/>
    <property type="match status" value="1"/>
</dbReference>
<evidence type="ECO:0000256" key="6">
    <source>
        <dbReference type="SAM" id="Coils"/>
    </source>
</evidence>
<keyword evidence="10" id="KW-1185">Reference proteome</keyword>
<dbReference type="InterPro" id="IPR007221">
    <property type="entry name" value="MreC"/>
</dbReference>
<dbReference type="GO" id="GO:0008360">
    <property type="term" value="P:regulation of cell shape"/>
    <property type="evidence" value="ECO:0007669"/>
    <property type="project" value="UniProtKB-KW"/>
</dbReference>
<keyword evidence="6" id="KW-0175">Coiled coil</keyword>
<evidence type="ECO:0000256" key="7">
    <source>
        <dbReference type="SAM" id="MobiDB-lite"/>
    </source>
</evidence>
<accession>A0A426QKT5</accession>